<dbReference type="eggNOG" id="KOG0198">
    <property type="taxonomic scope" value="Eukaryota"/>
</dbReference>
<evidence type="ECO:0000256" key="6">
    <source>
        <dbReference type="ARBA" id="ARBA00022840"/>
    </source>
</evidence>
<reference evidence="12 13" key="1">
    <citation type="journal article" date="2012" name="Genome Biol.">
        <title>The genome of the polar eukaryotic microalga coccomyxa subellipsoidea reveals traits of cold adaptation.</title>
        <authorList>
            <person name="Blanc G."/>
            <person name="Agarkova I."/>
            <person name="Grimwood J."/>
            <person name="Kuo A."/>
            <person name="Brueggeman A."/>
            <person name="Dunigan D."/>
            <person name="Gurnon J."/>
            <person name="Ladunga I."/>
            <person name="Lindquist E."/>
            <person name="Lucas S."/>
            <person name="Pangilinan J."/>
            <person name="Proschold T."/>
            <person name="Salamov A."/>
            <person name="Schmutz J."/>
            <person name="Weeks D."/>
            <person name="Yamada T."/>
            <person name="Claverie J.M."/>
            <person name="Grigoriev I."/>
            <person name="Van Etten J."/>
            <person name="Lomsadze A."/>
            <person name="Borodovsky M."/>
        </authorList>
    </citation>
    <scope>NUCLEOTIDE SEQUENCE [LARGE SCALE GENOMIC DNA]</scope>
    <source>
        <strain evidence="12 13">C-169</strain>
    </source>
</reference>
<evidence type="ECO:0000256" key="10">
    <source>
        <dbReference type="SAM" id="MobiDB-lite"/>
    </source>
</evidence>
<dbReference type="KEGG" id="csl:COCSUDRAFT_12373"/>
<dbReference type="PROSITE" id="PS00107">
    <property type="entry name" value="PROTEIN_KINASE_ATP"/>
    <property type="match status" value="1"/>
</dbReference>
<keyword evidence="2" id="KW-0723">Serine/threonine-protein kinase</keyword>
<keyword evidence="6 9" id="KW-0067">ATP-binding</keyword>
<keyword evidence="3" id="KW-0808">Transferase</keyword>
<evidence type="ECO:0000256" key="3">
    <source>
        <dbReference type="ARBA" id="ARBA00022679"/>
    </source>
</evidence>
<dbReference type="EC" id="2.7.11.1" evidence="1"/>
<evidence type="ECO:0000256" key="4">
    <source>
        <dbReference type="ARBA" id="ARBA00022741"/>
    </source>
</evidence>
<dbReference type="PANTHER" id="PTHR24361">
    <property type="entry name" value="MITOGEN-ACTIVATED KINASE KINASE KINASE"/>
    <property type="match status" value="1"/>
</dbReference>
<evidence type="ECO:0000313" key="12">
    <source>
        <dbReference type="EMBL" id="EIE26601.1"/>
    </source>
</evidence>
<dbReference type="Gene3D" id="1.10.510.10">
    <property type="entry name" value="Transferase(Phosphotransferase) domain 1"/>
    <property type="match status" value="2"/>
</dbReference>
<dbReference type="GO" id="GO:0005737">
    <property type="term" value="C:cytoplasm"/>
    <property type="evidence" value="ECO:0007669"/>
    <property type="project" value="TreeGrafter"/>
</dbReference>
<keyword evidence="4 9" id="KW-0547">Nucleotide-binding</keyword>
<comment type="caution">
    <text evidence="12">The sequence shown here is derived from an EMBL/GenBank/DDBJ whole genome shotgun (WGS) entry which is preliminary data.</text>
</comment>
<accession>I0Z7I2</accession>
<evidence type="ECO:0000256" key="7">
    <source>
        <dbReference type="ARBA" id="ARBA00047899"/>
    </source>
</evidence>
<dbReference type="PANTHER" id="PTHR24361:SF433">
    <property type="entry name" value="PROTEIN KINASE DOMAIN-CONTAINING PROTEIN"/>
    <property type="match status" value="1"/>
</dbReference>
<dbReference type="Proteomes" id="UP000007264">
    <property type="component" value="Unassembled WGS sequence"/>
</dbReference>
<evidence type="ECO:0000256" key="2">
    <source>
        <dbReference type="ARBA" id="ARBA00022527"/>
    </source>
</evidence>
<evidence type="ECO:0000256" key="5">
    <source>
        <dbReference type="ARBA" id="ARBA00022777"/>
    </source>
</evidence>
<organism evidence="12 13">
    <name type="scientific">Coccomyxa subellipsoidea (strain C-169)</name>
    <name type="common">Green microalga</name>
    <dbReference type="NCBI Taxonomy" id="574566"/>
    <lineage>
        <taxon>Eukaryota</taxon>
        <taxon>Viridiplantae</taxon>
        <taxon>Chlorophyta</taxon>
        <taxon>core chlorophytes</taxon>
        <taxon>Trebouxiophyceae</taxon>
        <taxon>Trebouxiophyceae incertae sedis</taxon>
        <taxon>Coccomyxaceae</taxon>
        <taxon>Coccomyxa</taxon>
        <taxon>Coccomyxa subellipsoidea</taxon>
    </lineage>
</organism>
<dbReference type="EMBL" id="AGSI01000002">
    <property type="protein sequence ID" value="EIE26601.1"/>
    <property type="molecule type" value="Genomic_DNA"/>
</dbReference>
<gene>
    <name evidence="12" type="ORF">COCSUDRAFT_12373</name>
</gene>
<feature type="domain" description="Protein kinase" evidence="11">
    <location>
        <begin position="41"/>
        <end position="345"/>
    </location>
</feature>
<dbReference type="PROSITE" id="PS50011">
    <property type="entry name" value="PROTEIN_KINASE_DOM"/>
    <property type="match status" value="1"/>
</dbReference>
<name>I0Z7I2_COCSC</name>
<dbReference type="RefSeq" id="XP_005651145.1">
    <property type="nucleotide sequence ID" value="XM_005651088.1"/>
</dbReference>
<dbReference type="GO" id="GO:0004674">
    <property type="term" value="F:protein serine/threonine kinase activity"/>
    <property type="evidence" value="ECO:0007669"/>
    <property type="project" value="UniProtKB-KW"/>
</dbReference>
<evidence type="ECO:0000256" key="9">
    <source>
        <dbReference type="PROSITE-ProRule" id="PRU10141"/>
    </source>
</evidence>
<dbReference type="FunFam" id="3.30.200.20:FF:000042">
    <property type="entry name" value="Aurora kinase A"/>
    <property type="match status" value="1"/>
</dbReference>
<feature type="region of interest" description="Disordered" evidence="10">
    <location>
        <begin position="1"/>
        <end position="33"/>
    </location>
</feature>
<dbReference type="InterPro" id="IPR000719">
    <property type="entry name" value="Prot_kinase_dom"/>
</dbReference>
<comment type="catalytic activity">
    <reaction evidence="8">
        <text>L-seryl-[protein] + ATP = O-phospho-L-seryl-[protein] + ADP + H(+)</text>
        <dbReference type="Rhea" id="RHEA:17989"/>
        <dbReference type="Rhea" id="RHEA-COMP:9863"/>
        <dbReference type="Rhea" id="RHEA-COMP:11604"/>
        <dbReference type="ChEBI" id="CHEBI:15378"/>
        <dbReference type="ChEBI" id="CHEBI:29999"/>
        <dbReference type="ChEBI" id="CHEBI:30616"/>
        <dbReference type="ChEBI" id="CHEBI:83421"/>
        <dbReference type="ChEBI" id="CHEBI:456216"/>
        <dbReference type="EC" id="2.7.11.1"/>
    </reaction>
</comment>
<proteinExistence type="predicted"/>
<dbReference type="InterPro" id="IPR017441">
    <property type="entry name" value="Protein_kinase_ATP_BS"/>
</dbReference>
<keyword evidence="13" id="KW-1185">Reference proteome</keyword>
<dbReference type="GeneID" id="17044611"/>
<keyword evidence="5" id="KW-0418">Kinase</keyword>
<dbReference type="Pfam" id="PF00069">
    <property type="entry name" value="Pkinase"/>
    <property type="match status" value="1"/>
</dbReference>
<dbReference type="InterPro" id="IPR053235">
    <property type="entry name" value="Ser_Thr_kinase"/>
</dbReference>
<comment type="catalytic activity">
    <reaction evidence="7">
        <text>L-threonyl-[protein] + ATP = O-phospho-L-threonyl-[protein] + ADP + H(+)</text>
        <dbReference type="Rhea" id="RHEA:46608"/>
        <dbReference type="Rhea" id="RHEA-COMP:11060"/>
        <dbReference type="Rhea" id="RHEA-COMP:11605"/>
        <dbReference type="ChEBI" id="CHEBI:15378"/>
        <dbReference type="ChEBI" id="CHEBI:30013"/>
        <dbReference type="ChEBI" id="CHEBI:30616"/>
        <dbReference type="ChEBI" id="CHEBI:61977"/>
        <dbReference type="ChEBI" id="CHEBI:456216"/>
        <dbReference type="EC" id="2.7.11.1"/>
    </reaction>
</comment>
<protein>
    <recommendedName>
        <fullName evidence="1">non-specific serine/threonine protein kinase</fullName>
        <ecNumber evidence="1">2.7.11.1</ecNumber>
    </recommendedName>
</protein>
<feature type="binding site" evidence="9">
    <location>
        <position position="70"/>
    </location>
    <ligand>
        <name>ATP</name>
        <dbReference type="ChEBI" id="CHEBI:30616"/>
    </ligand>
</feature>
<dbReference type="InterPro" id="IPR011009">
    <property type="entry name" value="Kinase-like_dom_sf"/>
</dbReference>
<evidence type="ECO:0000256" key="8">
    <source>
        <dbReference type="ARBA" id="ARBA00048679"/>
    </source>
</evidence>
<evidence type="ECO:0000313" key="13">
    <source>
        <dbReference type="Proteomes" id="UP000007264"/>
    </source>
</evidence>
<dbReference type="SUPFAM" id="SSF56112">
    <property type="entry name" value="Protein kinase-like (PK-like)"/>
    <property type="match status" value="1"/>
</dbReference>
<dbReference type="OrthoDB" id="8693905at2759"/>
<sequence>MGRLNSSPAAALGPSSRSSTQDEDIEAPAVPGSKGLLSDKYTLGEELGRGAFGQVFKGTDVRTGEHVAIKQMSLAGISQDNLQGIMGEIDLLKNLNHRNIVKYVGSFKTRTHLYIILEYMEKGSLSDVIRPSKFGAFPEPLVAVYIGHDEHPSLPDSISLDLADFLLACFQKDPQRRPDARALLGHAWLGSQRATLRASWSRTAAARARPRTDAHASVSSVVALAALELANAVVANDAAALEAACLLGLVPAVTRYSFSAWPTPLRIQAAVFVHSLCHTSLATARMFVLRTLYEFHPRPKQFVVQHGLAESLRGLTQGGRGASQSVLVRKQALSILQALQVHTAV</sequence>
<evidence type="ECO:0000256" key="1">
    <source>
        <dbReference type="ARBA" id="ARBA00012513"/>
    </source>
</evidence>
<dbReference type="GO" id="GO:0005524">
    <property type="term" value="F:ATP binding"/>
    <property type="evidence" value="ECO:0007669"/>
    <property type="project" value="UniProtKB-UniRule"/>
</dbReference>
<evidence type="ECO:0000259" key="11">
    <source>
        <dbReference type="PROSITE" id="PS50011"/>
    </source>
</evidence>
<dbReference type="STRING" id="574566.I0Z7I2"/>
<dbReference type="AlphaFoldDB" id="I0Z7I2"/>